<dbReference type="OrthoDB" id="2018252at2759"/>
<dbReference type="Proteomes" id="UP000325081">
    <property type="component" value="Unassembled WGS sequence"/>
</dbReference>
<keyword evidence="2" id="KW-1185">Reference proteome</keyword>
<comment type="caution">
    <text evidence="1">The sequence shown here is derived from an EMBL/GenBank/DDBJ whole genome shotgun (WGS) entry which is preliminary data.</text>
</comment>
<sequence length="141" mass="14846">MAARIDMAAAVTSGSGKSRSLRMPVHTVSHRSAVRRVERMRSKASFFETAEAGEATISSTADFAMTEISRPAADCCSACSNAPDCRSASKRISAGIFAEDGSSAHIFSGIARNFRGDYCISDSYSVPENCTGGSIYGDLNA</sequence>
<protein>
    <submittedName>
        <fullName evidence="1">von Willebrand factor C domain-containing protein</fullName>
    </submittedName>
</protein>
<gene>
    <name evidence="1" type="ORF">STAS_24595</name>
</gene>
<dbReference type="EMBL" id="BKCP01007959">
    <property type="protein sequence ID" value="GER47487.1"/>
    <property type="molecule type" value="Genomic_DNA"/>
</dbReference>
<reference evidence="2" key="1">
    <citation type="journal article" date="2019" name="Curr. Biol.">
        <title>Genome Sequence of Striga asiatica Provides Insight into the Evolution of Plant Parasitism.</title>
        <authorList>
            <person name="Yoshida S."/>
            <person name="Kim S."/>
            <person name="Wafula E.K."/>
            <person name="Tanskanen J."/>
            <person name="Kim Y.M."/>
            <person name="Honaas L."/>
            <person name="Yang Z."/>
            <person name="Spallek T."/>
            <person name="Conn C.E."/>
            <person name="Ichihashi Y."/>
            <person name="Cheong K."/>
            <person name="Cui S."/>
            <person name="Der J.P."/>
            <person name="Gundlach H."/>
            <person name="Jiao Y."/>
            <person name="Hori C."/>
            <person name="Ishida J.K."/>
            <person name="Kasahara H."/>
            <person name="Kiba T."/>
            <person name="Kim M.S."/>
            <person name="Koo N."/>
            <person name="Laohavisit A."/>
            <person name="Lee Y.H."/>
            <person name="Lumba S."/>
            <person name="McCourt P."/>
            <person name="Mortimer J.C."/>
            <person name="Mutuku J.M."/>
            <person name="Nomura T."/>
            <person name="Sasaki-Sekimoto Y."/>
            <person name="Seto Y."/>
            <person name="Wang Y."/>
            <person name="Wakatake T."/>
            <person name="Sakakibara H."/>
            <person name="Demura T."/>
            <person name="Yamaguchi S."/>
            <person name="Yoneyama K."/>
            <person name="Manabe R.I."/>
            <person name="Nelson D.C."/>
            <person name="Schulman A.H."/>
            <person name="Timko M.P."/>
            <person name="dePamphilis C.W."/>
            <person name="Choi D."/>
            <person name="Shirasu K."/>
        </authorList>
    </citation>
    <scope>NUCLEOTIDE SEQUENCE [LARGE SCALE GENOMIC DNA]</scope>
    <source>
        <strain evidence="2">cv. UVA1</strain>
    </source>
</reference>
<name>A0A5A7QST3_STRAF</name>
<accession>A0A5A7QST3</accession>
<proteinExistence type="predicted"/>
<dbReference type="AlphaFoldDB" id="A0A5A7QST3"/>
<evidence type="ECO:0000313" key="2">
    <source>
        <dbReference type="Proteomes" id="UP000325081"/>
    </source>
</evidence>
<organism evidence="1 2">
    <name type="scientific">Striga asiatica</name>
    <name type="common">Asiatic witchweed</name>
    <name type="synonym">Buchnera asiatica</name>
    <dbReference type="NCBI Taxonomy" id="4170"/>
    <lineage>
        <taxon>Eukaryota</taxon>
        <taxon>Viridiplantae</taxon>
        <taxon>Streptophyta</taxon>
        <taxon>Embryophyta</taxon>
        <taxon>Tracheophyta</taxon>
        <taxon>Spermatophyta</taxon>
        <taxon>Magnoliopsida</taxon>
        <taxon>eudicotyledons</taxon>
        <taxon>Gunneridae</taxon>
        <taxon>Pentapetalae</taxon>
        <taxon>asterids</taxon>
        <taxon>lamiids</taxon>
        <taxon>Lamiales</taxon>
        <taxon>Orobanchaceae</taxon>
        <taxon>Buchnereae</taxon>
        <taxon>Striga</taxon>
    </lineage>
</organism>
<evidence type="ECO:0000313" key="1">
    <source>
        <dbReference type="EMBL" id="GER47487.1"/>
    </source>
</evidence>